<reference evidence="2 3" key="1">
    <citation type="submission" date="2020-03" db="EMBL/GenBank/DDBJ databases">
        <title>Sequencing the genomes of 1000 actinobacteria strains.</title>
        <authorList>
            <person name="Klenk H.-P."/>
        </authorList>
    </citation>
    <scope>NUCLEOTIDE SEQUENCE [LARGE SCALE GENOMIC DNA]</scope>
    <source>
        <strain evidence="2 3">DSM 45685</strain>
    </source>
</reference>
<sequence length="261" mass="29045">MAHPAINHTLFALGHGDLAEALGGFAEFVGPDDLLKLPVGRAMLAAPNVEEARESFMRFATAWDSGGFDTFLPPTAEKSQFPVRGPDAPHHPVGWVPYEQRQDIYLYHAGRWFLWLADDHPQWHELTLTDGGVRRHPVTRIYGTSYETTCRLDLGQLAVWIMAEASVRVHWRGFGFSAHVHPGGTFHEPSIEITVHGVPEAEAASVAIELDVIAEGHNWSNPCDPDDHRFRFTSRMVPSGADDRRSPRPGQITIADDDDDE</sequence>
<evidence type="ECO:0000313" key="3">
    <source>
        <dbReference type="Proteomes" id="UP000545493"/>
    </source>
</evidence>
<organism evidence="2 3">
    <name type="scientific">Saccharomonospora amisosensis</name>
    <dbReference type="NCBI Taxonomy" id="1128677"/>
    <lineage>
        <taxon>Bacteria</taxon>
        <taxon>Bacillati</taxon>
        <taxon>Actinomycetota</taxon>
        <taxon>Actinomycetes</taxon>
        <taxon>Pseudonocardiales</taxon>
        <taxon>Pseudonocardiaceae</taxon>
        <taxon>Saccharomonospora</taxon>
    </lineage>
</organism>
<dbReference type="AlphaFoldDB" id="A0A7X5UM36"/>
<comment type="caution">
    <text evidence="2">The sequence shown here is derived from an EMBL/GenBank/DDBJ whole genome shotgun (WGS) entry which is preliminary data.</text>
</comment>
<evidence type="ECO:0000313" key="2">
    <source>
        <dbReference type="EMBL" id="NIJ10531.1"/>
    </source>
</evidence>
<dbReference type="Proteomes" id="UP000545493">
    <property type="component" value="Unassembled WGS sequence"/>
</dbReference>
<keyword evidence="3" id="KW-1185">Reference proteome</keyword>
<gene>
    <name evidence="2" type="ORF">FHU38_000875</name>
</gene>
<feature type="region of interest" description="Disordered" evidence="1">
    <location>
        <begin position="237"/>
        <end position="261"/>
    </location>
</feature>
<evidence type="ECO:0000256" key="1">
    <source>
        <dbReference type="SAM" id="MobiDB-lite"/>
    </source>
</evidence>
<protein>
    <submittedName>
        <fullName evidence="2">Uncharacterized protein</fullName>
    </submittedName>
</protein>
<dbReference type="EMBL" id="JAAOYM010000001">
    <property type="protein sequence ID" value="NIJ10531.1"/>
    <property type="molecule type" value="Genomic_DNA"/>
</dbReference>
<proteinExistence type="predicted"/>
<dbReference type="RefSeq" id="WP_167166700.1">
    <property type="nucleotide sequence ID" value="NZ_JAAOYM010000001.1"/>
</dbReference>
<name>A0A7X5UM36_9PSEU</name>
<accession>A0A7X5UM36</accession>